<gene>
    <name evidence="7" type="ORF">HUK38_14785</name>
</gene>
<feature type="non-terminal residue" evidence="7">
    <location>
        <position position="1"/>
    </location>
</feature>
<dbReference type="NCBIfam" id="TIGR02116">
    <property type="entry name" value="toxin_Txe_YoeB"/>
    <property type="match status" value="1"/>
</dbReference>
<evidence type="ECO:0000256" key="6">
    <source>
        <dbReference type="ARBA" id="ARBA00030388"/>
    </source>
</evidence>
<evidence type="ECO:0000256" key="4">
    <source>
        <dbReference type="ARBA" id="ARBA00022759"/>
    </source>
</evidence>
<sequence>MWQPYQGLGKPEPLKHELQGYWSRRITNEHRLVYKCEGDSVVIIACRYHYE</sequence>
<dbReference type="AlphaFoldDB" id="A0A839HM79"/>
<name>A0A839HM79_9GAMM</name>
<dbReference type="InterPro" id="IPR035093">
    <property type="entry name" value="RelE/ParE_toxin_dom_sf"/>
</dbReference>
<dbReference type="GO" id="GO:0016787">
    <property type="term" value="F:hydrolase activity"/>
    <property type="evidence" value="ECO:0007669"/>
    <property type="project" value="UniProtKB-KW"/>
</dbReference>
<dbReference type="GO" id="GO:0006401">
    <property type="term" value="P:RNA catabolic process"/>
    <property type="evidence" value="ECO:0007669"/>
    <property type="project" value="InterPro"/>
</dbReference>
<keyword evidence="8" id="KW-1185">Reference proteome</keyword>
<keyword evidence="3" id="KW-0540">Nuclease</keyword>
<evidence type="ECO:0000256" key="1">
    <source>
        <dbReference type="ARBA" id="ARBA00008172"/>
    </source>
</evidence>
<dbReference type="PANTHER" id="PTHR38039:SF1">
    <property type="entry name" value="TOXIN YOEB"/>
    <property type="match status" value="1"/>
</dbReference>
<dbReference type="GO" id="GO:0004519">
    <property type="term" value="F:endonuclease activity"/>
    <property type="evidence" value="ECO:0007669"/>
    <property type="project" value="UniProtKB-KW"/>
</dbReference>
<comment type="caution">
    <text evidence="7">The sequence shown here is derived from an EMBL/GenBank/DDBJ whole genome shotgun (WGS) entry which is preliminary data.</text>
</comment>
<accession>A0A839HM79</accession>
<dbReference type="GO" id="GO:0098795">
    <property type="term" value="P:global gene silencing by mRNA cleavage"/>
    <property type="evidence" value="ECO:0007669"/>
    <property type="project" value="TreeGrafter"/>
</dbReference>
<evidence type="ECO:0000256" key="3">
    <source>
        <dbReference type="ARBA" id="ARBA00022722"/>
    </source>
</evidence>
<comment type="similarity">
    <text evidence="1">Belongs to the YoeB family.</text>
</comment>
<dbReference type="EMBL" id="JABVCQ010000114">
    <property type="protein sequence ID" value="MBB1127467.1"/>
    <property type="molecule type" value="Genomic_DNA"/>
</dbReference>
<evidence type="ECO:0000256" key="2">
    <source>
        <dbReference type="ARBA" id="ARBA00022649"/>
    </source>
</evidence>
<evidence type="ECO:0000313" key="8">
    <source>
        <dbReference type="Proteomes" id="UP000548632"/>
    </source>
</evidence>
<protein>
    <recommendedName>
        <fullName evidence="6">Putative mRNA interferase YoeB</fullName>
    </recommendedName>
</protein>
<proteinExistence type="inferred from homology"/>
<dbReference type="SUPFAM" id="SSF143011">
    <property type="entry name" value="RelE-like"/>
    <property type="match status" value="1"/>
</dbReference>
<keyword evidence="2" id="KW-1277">Toxin-antitoxin system</keyword>
<keyword evidence="5" id="KW-0378">Hydrolase</keyword>
<organism evidence="7 8">
    <name type="scientific">Thiospirillum jenense</name>
    <dbReference type="NCBI Taxonomy" id="1653858"/>
    <lineage>
        <taxon>Bacteria</taxon>
        <taxon>Pseudomonadati</taxon>
        <taxon>Pseudomonadota</taxon>
        <taxon>Gammaproteobacteria</taxon>
        <taxon>Chromatiales</taxon>
        <taxon>Chromatiaceae</taxon>
        <taxon>Thiospirillum</taxon>
    </lineage>
</organism>
<dbReference type="InterPro" id="IPR009614">
    <property type="entry name" value="YoeB_toxin"/>
</dbReference>
<reference evidence="7 8" key="1">
    <citation type="journal article" date="2020" name="Arch. Microbiol.">
        <title>The genome sequence of the giant phototrophic gammaproteobacterium Thiospirillum jenense gives insight into its physiological properties and phylogenetic relationships.</title>
        <authorList>
            <person name="Imhoff J.F."/>
            <person name="Meyer T.E."/>
            <person name="Kyndt J.A."/>
        </authorList>
    </citation>
    <scope>NUCLEOTIDE SEQUENCE [LARGE SCALE GENOMIC DNA]</scope>
    <source>
        <strain evidence="7 8">DSM 216</strain>
    </source>
</reference>
<dbReference type="Pfam" id="PF06769">
    <property type="entry name" value="YoeB_toxin"/>
    <property type="match status" value="1"/>
</dbReference>
<evidence type="ECO:0000256" key="5">
    <source>
        <dbReference type="ARBA" id="ARBA00022801"/>
    </source>
</evidence>
<evidence type="ECO:0000313" key="7">
    <source>
        <dbReference type="EMBL" id="MBB1127467.1"/>
    </source>
</evidence>
<dbReference type="Proteomes" id="UP000548632">
    <property type="component" value="Unassembled WGS sequence"/>
</dbReference>
<dbReference type="Gene3D" id="3.30.2310.20">
    <property type="entry name" value="RelE-like"/>
    <property type="match status" value="1"/>
</dbReference>
<dbReference type="RefSeq" id="WP_182585063.1">
    <property type="nucleotide sequence ID" value="NZ_JABVCQ010000114.1"/>
</dbReference>
<dbReference type="PANTHER" id="PTHR38039">
    <property type="entry name" value="TOXIN YOEB"/>
    <property type="match status" value="1"/>
</dbReference>
<keyword evidence="4" id="KW-0255">Endonuclease</keyword>